<comment type="caution">
    <text evidence="1">The sequence shown here is derived from an EMBL/GenBank/DDBJ whole genome shotgun (WGS) entry which is preliminary data.</text>
</comment>
<evidence type="ECO:0000313" key="1">
    <source>
        <dbReference type="EMBL" id="MDF0717903.1"/>
    </source>
</evidence>
<evidence type="ECO:0000313" key="2">
    <source>
        <dbReference type="Proteomes" id="UP001221366"/>
    </source>
</evidence>
<organism evidence="1 2">
    <name type="scientific">Flagellimonas yonaguniensis</name>
    <dbReference type="NCBI Taxonomy" id="3031325"/>
    <lineage>
        <taxon>Bacteria</taxon>
        <taxon>Pseudomonadati</taxon>
        <taxon>Bacteroidota</taxon>
        <taxon>Flavobacteriia</taxon>
        <taxon>Flavobacteriales</taxon>
        <taxon>Flavobacteriaceae</taxon>
        <taxon>Flagellimonas</taxon>
    </lineage>
</organism>
<protein>
    <submittedName>
        <fullName evidence="1">Uncharacterized protein</fullName>
    </submittedName>
</protein>
<dbReference type="RefSeq" id="WP_275617030.1">
    <property type="nucleotide sequence ID" value="NZ_JARFVB010000016.1"/>
</dbReference>
<dbReference type="Proteomes" id="UP001221366">
    <property type="component" value="Unassembled WGS sequence"/>
</dbReference>
<proteinExistence type="predicted"/>
<dbReference type="EMBL" id="JARFVB010000016">
    <property type="protein sequence ID" value="MDF0717903.1"/>
    <property type="molecule type" value="Genomic_DNA"/>
</dbReference>
<reference evidence="1 2" key="1">
    <citation type="submission" date="2023-03" db="EMBL/GenBank/DDBJ databases">
        <title>Muricauda XX sp. nov. and Muricauda XXX sp. nov., two novel species isolated from Okinawa Trough.</title>
        <authorList>
            <person name="Cao W."/>
            <person name="Deng X."/>
        </authorList>
    </citation>
    <scope>NUCLEOTIDE SEQUENCE [LARGE SCALE GENOMIC DNA]</scope>
    <source>
        <strain evidence="1 2">334s03</strain>
    </source>
</reference>
<accession>A0ABT5Y378</accession>
<sequence length="69" mass="8118">MNNFSFCILQIKQPNTCSYLFCQEPIVIIYPFAIEVTDNDFSYFVGRVQEKTGKSKEKIESLECHLYKK</sequence>
<keyword evidence="2" id="KW-1185">Reference proteome</keyword>
<gene>
    <name evidence="1" type="ORF">PY092_17195</name>
</gene>
<name>A0ABT5Y378_9FLAO</name>